<dbReference type="GO" id="GO:0017004">
    <property type="term" value="P:cytochrome complex assembly"/>
    <property type="evidence" value="ECO:0007669"/>
    <property type="project" value="UniProtKB-KW"/>
</dbReference>
<dbReference type="NCBIfam" id="NF010061">
    <property type="entry name" value="PRK13538.1"/>
    <property type="match status" value="1"/>
</dbReference>
<accession>A0A4U1B9X4</accession>
<dbReference type="NCBIfam" id="TIGR01189">
    <property type="entry name" value="ccmA"/>
    <property type="match status" value="1"/>
</dbReference>
<dbReference type="AlphaFoldDB" id="A0A4U1B9X4"/>
<dbReference type="PANTHER" id="PTHR43499:SF1">
    <property type="entry name" value="ABC TRANSPORTER I FAMILY MEMBER 1"/>
    <property type="match status" value="1"/>
</dbReference>
<evidence type="ECO:0000256" key="2">
    <source>
        <dbReference type="ARBA" id="ARBA00022741"/>
    </source>
</evidence>
<dbReference type="PROSITE" id="PS50893">
    <property type="entry name" value="ABC_TRANSPORTER_2"/>
    <property type="match status" value="1"/>
</dbReference>
<keyword evidence="1" id="KW-0813">Transport</keyword>
<keyword evidence="3" id="KW-0201">Cytochrome c-type biogenesis</keyword>
<name>A0A4U1B9X4_9GAMM</name>
<keyword evidence="5" id="KW-1278">Translocase</keyword>
<evidence type="ECO:0000256" key="6">
    <source>
        <dbReference type="ARBA" id="ARBA00023136"/>
    </source>
</evidence>
<evidence type="ECO:0000256" key="5">
    <source>
        <dbReference type="ARBA" id="ARBA00022967"/>
    </source>
</evidence>
<proteinExistence type="predicted"/>
<dbReference type="Proteomes" id="UP000307999">
    <property type="component" value="Unassembled WGS sequence"/>
</dbReference>
<comment type="caution">
    <text evidence="8">The sequence shown here is derived from an EMBL/GenBank/DDBJ whole genome shotgun (WGS) entry which is preliminary data.</text>
</comment>
<dbReference type="InterPro" id="IPR005895">
    <property type="entry name" value="ABC_transptr_haem_export_CcmA"/>
</dbReference>
<dbReference type="PANTHER" id="PTHR43499">
    <property type="entry name" value="ABC TRANSPORTER I FAMILY MEMBER 1"/>
    <property type="match status" value="1"/>
</dbReference>
<keyword evidence="2" id="KW-0547">Nucleotide-binding</keyword>
<keyword evidence="9" id="KW-1185">Reference proteome</keyword>
<dbReference type="SMART" id="SM00382">
    <property type="entry name" value="AAA"/>
    <property type="match status" value="1"/>
</dbReference>
<evidence type="ECO:0000313" key="9">
    <source>
        <dbReference type="Proteomes" id="UP000307999"/>
    </source>
</evidence>
<sequence>MALNTSSPAVLNASNLTCIREERILFDALDLDFQPGDIWQIAGANGTGKTSLLRILAGLMEPENGEVCYQQTAIQKCAEEYHQDLLYLGHSPGVKSELTVLENLKFNLQLCSQDTEQCEKLLEQVDLFGFADTLAAHLSAGQHRRIALARLWLTQAKIWILDEPFTAIDKLGVKRLEQRILEHADQGGIVILTTHQDLSLPKSRYQTLTLERIFS</sequence>
<evidence type="ECO:0000256" key="4">
    <source>
        <dbReference type="ARBA" id="ARBA00022840"/>
    </source>
</evidence>
<organism evidence="8 9">
    <name type="scientific">Thalassotalea mangrovi</name>
    <dbReference type="NCBI Taxonomy" id="2572245"/>
    <lineage>
        <taxon>Bacteria</taxon>
        <taxon>Pseudomonadati</taxon>
        <taxon>Pseudomonadota</taxon>
        <taxon>Gammaproteobacteria</taxon>
        <taxon>Alteromonadales</taxon>
        <taxon>Colwelliaceae</taxon>
        <taxon>Thalassotalea</taxon>
    </lineage>
</organism>
<dbReference type="Pfam" id="PF00005">
    <property type="entry name" value="ABC_tran"/>
    <property type="match status" value="1"/>
</dbReference>
<gene>
    <name evidence="8" type="primary">ccmA</name>
    <name evidence="8" type="ORF">E8M12_01735</name>
</gene>
<dbReference type="OrthoDB" id="9800654at2"/>
<feature type="domain" description="ABC transporter" evidence="7">
    <location>
        <begin position="11"/>
        <end position="215"/>
    </location>
</feature>
<dbReference type="InterPro" id="IPR003439">
    <property type="entry name" value="ABC_transporter-like_ATP-bd"/>
</dbReference>
<dbReference type="GO" id="GO:0022857">
    <property type="term" value="F:transmembrane transporter activity"/>
    <property type="evidence" value="ECO:0007669"/>
    <property type="project" value="InterPro"/>
</dbReference>
<dbReference type="InterPro" id="IPR027417">
    <property type="entry name" value="P-loop_NTPase"/>
</dbReference>
<keyword evidence="6" id="KW-0472">Membrane</keyword>
<reference evidence="8 9" key="1">
    <citation type="submission" date="2019-04" db="EMBL/GenBank/DDBJ databases">
        <title>Thalassotalea guangxiensis sp. nov., isolated from sediment of the coastal wetland.</title>
        <authorList>
            <person name="Zheng S."/>
            <person name="Zhang D."/>
        </authorList>
    </citation>
    <scope>NUCLEOTIDE SEQUENCE [LARGE SCALE GENOMIC DNA]</scope>
    <source>
        <strain evidence="8 9">ZS-4</strain>
    </source>
</reference>
<dbReference type="GO" id="GO:0005524">
    <property type="term" value="F:ATP binding"/>
    <property type="evidence" value="ECO:0007669"/>
    <property type="project" value="UniProtKB-KW"/>
</dbReference>
<evidence type="ECO:0000313" key="8">
    <source>
        <dbReference type="EMBL" id="TKB47531.1"/>
    </source>
</evidence>
<dbReference type="GO" id="GO:0016887">
    <property type="term" value="F:ATP hydrolysis activity"/>
    <property type="evidence" value="ECO:0007669"/>
    <property type="project" value="InterPro"/>
</dbReference>
<dbReference type="Gene3D" id="3.40.50.300">
    <property type="entry name" value="P-loop containing nucleotide triphosphate hydrolases"/>
    <property type="match status" value="1"/>
</dbReference>
<dbReference type="SUPFAM" id="SSF52540">
    <property type="entry name" value="P-loop containing nucleoside triphosphate hydrolases"/>
    <property type="match status" value="1"/>
</dbReference>
<evidence type="ECO:0000256" key="1">
    <source>
        <dbReference type="ARBA" id="ARBA00022448"/>
    </source>
</evidence>
<evidence type="ECO:0000259" key="7">
    <source>
        <dbReference type="PROSITE" id="PS50893"/>
    </source>
</evidence>
<keyword evidence="4" id="KW-0067">ATP-binding</keyword>
<dbReference type="EMBL" id="SWDB01000003">
    <property type="protein sequence ID" value="TKB47531.1"/>
    <property type="molecule type" value="Genomic_DNA"/>
</dbReference>
<evidence type="ECO:0000256" key="3">
    <source>
        <dbReference type="ARBA" id="ARBA00022748"/>
    </source>
</evidence>
<dbReference type="InterPro" id="IPR003593">
    <property type="entry name" value="AAA+_ATPase"/>
</dbReference>
<protein>
    <submittedName>
        <fullName evidence="8">Cytochrome c biogenesis heme-transporting ATPase CcmA</fullName>
    </submittedName>
</protein>